<comment type="caution">
    <text evidence="2">The sequence shown here is derived from an EMBL/GenBank/DDBJ whole genome shotgun (WGS) entry which is preliminary data.</text>
</comment>
<name>A0ABY6U1R6_BIOOC</name>
<gene>
    <name evidence="2" type="ORF">CLO192961_LOCUS154729</name>
</gene>
<accession>A0ABY6U1R6</accession>
<evidence type="ECO:0000313" key="3">
    <source>
        <dbReference type="Proteomes" id="UP000766486"/>
    </source>
</evidence>
<protein>
    <submittedName>
        <fullName evidence="2">Uncharacterized protein</fullName>
    </submittedName>
</protein>
<dbReference type="EMBL" id="CABFNS010000729">
    <property type="protein sequence ID" value="VUC24995.1"/>
    <property type="molecule type" value="Genomic_DNA"/>
</dbReference>
<evidence type="ECO:0000313" key="2">
    <source>
        <dbReference type="EMBL" id="VUC24995.1"/>
    </source>
</evidence>
<keyword evidence="3" id="KW-1185">Reference proteome</keyword>
<feature type="region of interest" description="Disordered" evidence="1">
    <location>
        <begin position="1"/>
        <end position="27"/>
    </location>
</feature>
<evidence type="ECO:0000256" key="1">
    <source>
        <dbReference type="SAM" id="MobiDB-lite"/>
    </source>
</evidence>
<feature type="compositionally biased region" description="Polar residues" evidence="1">
    <location>
        <begin position="68"/>
        <end position="77"/>
    </location>
</feature>
<proteinExistence type="predicted"/>
<feature type="compositionally biased region" description="Polar residues" evidence="1">
    <location>
        <begin position="132"/>
        <end position="142"/>
    </location>
</feature>
<sequence>MDTSPAQYSDTQDRDESDWNMMQDLSVTDEVDATNSATLMELAPAPLFSTLPNFNPLPDINTHDLEASWSSGSSTMVNEDLENGQGNADGELESASNSAASSGDGQWEAVTSEGPNAVPSADAMSSDDESWVDTNYSTSSTSSRHEQHRESEVDVARCKESHVASLFSPSQRNEHPIRRLCIGYEGHYTVCPHLRFSYADVQVWAAMGLGEGAGYTVECEEPLCPLYDAKIRYRRFEMYGDEVTVMWSAFPEACGTNQTRSSQSQFLSSCLTKLMSIYALFPGAFCAHVQRSFLEVVNLDTLKEVATPRAWGMRFSIHCPEPVCAASIACSLPRGGLNLLGHGPVTFFDRVTLLPGTVASDTNWISTLDPDSYRLV</sequence>
<feature type="compositionally biased region" description="Polar residues" evidence="1">
    <location>
        <begin position="1"/>
        <end position="10"/>
    </location>
</feature>
<dbReference type="Proteomes" id="UP000766486">
    <property type="component" value="Unassembled WGS sequence"/>
</dbReference>
<reference evidence="2 3" key="1">
    <citation type="submission" date="2019-06" db="EMBL/GenBank/DDBJ databases">
        <authorList>
            <person name="Broberg M."/>
        </authorList>
    </citation>
    <scope>NUCLEOTIDE SEQUENCE [LARGE SCALE GENOMIC DNA]</scope>
</reference>
<organism evidence="2 3">
    <name type="scientific">Bionectria ochroleuca</name>
    <name type="common">Gliocladium roseum</name>
    <dbReference type="NCBI Taxonomy" id="29856"/>
    <lineage>
        <taxon>Eukaryota</taxon>
        <taxon>Fungi</taxon>
        <taxon>Dikarya</taxon>
        <taxon>Ascomycota</taxon>
        <taxon>Pezizomycotina</taxon>
        <taxon>Sordariomycetes</taxon>
        <taxon>Hypocreomycetidae</taxon>
        <taxon>Hypocreales</taxon>
        <taxon>Bionectriaceae</taxon>
        <taxon>Clonostachys</taxon>
    </lineage>
</organism>
<feature type="compositionally biased region" description="Basic and acidic residues" evidence="1">
    <location>
        <begin position="143"/>
        <end position="154"/>
    </location>
</feature>
<feature type="region of interest" description="Disordered" evidence="1">
    <location>
        <begin position="65"/>
        <end position="154"/>
    </location>
</feature>